<dbReference type="RefSeq" id="WP_123143249.1">
    <property type="nucleotide sequence ID" value="NZ_NRRH01000006.1"/>
</dbReference>
<comment type="caution">
    <text evidence="3">The sequence shown here is derived from an EMBL/GenBank/DDBJ whole genome shotgun (WGS) entry which is preliminary data.</text>
</comment>
<dbReference type="InterPro" id="IPR013830">
    <property type="entry name" value="SGNH_hydro"/>
</dbReference>
<dbReference type="CDD" id="cd01822">
    <property type="entry name" value="Lysophospholipase_L1_like"/>
    <property type="match status" value="1"/>
</dbReference>
<dbReference type="InterPro" id="IPR036514">
    <property type="entry name" value="SGNH_hydro_sf"/>
</dbReference>
<feature type="chain" id="PRO_5020552770" evidence="1">
    <location>
        <begin position="20"/>
        <end position="206"/>
    </location>
</feature>
<name>A0A4R4AGS5_MARGR</name>
<accession>A0A4R4AGS5</accession>
<organism evidence="3 4">
    <name type="scientific">Marichromatium gracile</name>
    <name type="common">Chromatium gracile</name>
    <dbReference type="NCBI Taxonomy" id="1048"/>
    <lineage>
        <taxon>Bacteria</taxon>
        <taxon>Pseudomonadati</taxon>
        <taxon>Pseudomonadota</taxon>
        <taxon>Gammaproteobacteria</taxon>
        <taxon>Chromatiales</taxon>
        <taxon>Chromatiaceae</taxon>
        <taxon>Marichromatium</taxon>
    </lineage>
</organism>
<keyword evidence="1" id="KW-0732">Signal</keyword>
<evidence type="ECO:0000313" key="3">
    <source>
        <dbReference type="EMBL" id="TCW38305.1"/>
    </source>
</evidence>
<dbReference type="Gene3D" id="3.40.50.1110">
    <property type="entry name" value="SGNH hydrolase"/>
    <property type="match status" value="1"/>
</dbReference>
<dbReference type="PROSITE" id="PS01098">
    <property type="entry name" value="LIPASE_GDSL_SER"/>
    <property type="match status" value="1"/>
</dbReference>
<dbReference type="Proteomes" id="UP000295247">
    <property type="component" value="Unassembled WGS sequence"/>
</dbReference>
<gene>
    <name evidence="3" type="ORF">EDC29_102197</name>
</gene>
<sequence>MIRLLLIAALSLCAPLTLAATPTLLVLGDSLSAGYGIDRERSWVRLLEQRLEQEALAYRTVNASVSGETTAGGLTRLPALLERHRPAVVIIELGANDGLRGLSLERLRANLDALITQTQASGSRVLLLGVRLPPNYGAVYTDRFQAVFREAAAAHAVPLVAEMLRGIAEDRALMQADGLHPTAAAQARILDNVWPTLHPLLVPPRH</sequence>
<evidence type="ECO:0000256" key="1">
    <source>
        <dbReference type="SAM" id="SignalP"/>
    </source>
</evidence>
<dbReference type="InterPro" id="IPR008265">
    <property type="entry name" value="Lipase_GDSL_AS"/>
</dbReference>
<dbReference type="InterPro" id="IPR051532">
    <property type="entry name" value="Ester_Hydrolysis_Enzymes"/>
</dbReference>
<protein>
    <submittedName>
        <fullName evidence="3">Acyl-CoA thioesterase-1</fullName>
    </submittedName>
</protein>
<dbReference type="EMBL" id="SMDC01000002">
    <property type="protein sequence ID" value="TCW38305.1"/>
    <property type="molecule type" value="Genomic_DNA"/>
</dbReference>
<feature type="domain" description="SGNH hydrolase-type esterase" evidence="2">
    <location>
        <begin position="26"/>
        <end position="187"/>
    </location>
</feature>
<dbReference type="PANTHER" id="PTHR30383:SF24">
    <property type="entry name" value="THIOESTERASE 1_PROTEASE 1_LYSOPHOSPHOLIPASE L1"/>
    <property type="match status" value="1"/>
</dbReference>
<proteinExistence type="predicted"/>
<feature type="signal peptide" evidence="1">
    <location>
        <begin position="1"/>
        <end position="19"/>
    </location>
</feature>
<dbReference type="GO" id="GO:0004622">
    <property type="term" value="F:phosphatidylcholine lysophospholipase activity"/>
    <property type="evidence" value="ECO:0007669"/>
    <property type="project" value="TreeGrafter"/>
</dbReference>
<evidence type="ECO:0000313" key="4">
    <source>
        <dbReference type="Proteomes" id="UP000295247"/>
    </source>
</evidence>
<dbReference type="AlphaFoldDB" id="A0A4R4AGS5"/>
<dbReference type="GO" id="GO:0006629">
    <property type="term" value="P:lipid metabolic process"/>
    <property type="evidence" value="ECO:0007669"/>
    <property type="project" value="InterPro"/>
</dbReference>
<evidence type="ECO:0000259" key="2">
    <source>
        <dbReference type="Pfam" id="PF13472"/>
    </source>
</evidence>
<reference evidence="3 4" key="1">
    <citation type="submission" date="2019-03" db="EMBL/GenBank/DDBJ databases">
        <title>Genomic Encyclopedia of Type Strains, Phase IV (KMG-IV): sequencing the most valuable type-strain genomes for metagenomic binning, comparative biology and taxonomic classification.</title>
        <authorList>
            <person name="Goeker M."/>
        </authorList>
    </citation>
    <scope>NUCLEOTIDE SEQUENCE [LARGE SCALE GENOMIC DNA]</scope>
    <source>
        <strain evidence="3 4">DSM 203</strain>
    </source>
</reference>
<dbReference type="PANTHER" id="PTHR30383">
    <property type="entry name" value="THIOESTERASE 1/PROTEASE 1/LYSOPHOSPHOLIPASE L1"/>
    <property type="match status" value="1"/>
</dbReference>
<dbReference type="SUPFAM" id="SSF52266">
    <property type="entry name" value="SGNH hydrolase"/>
    <property type="match status" value="1"/>
</dbReference>
<dbReference type="Pfam" id="PF13472">
    <property type="entry name" value="Lipase_GDSL_2"/>
    <property type="match status" value="1"/>
</dbReference>